<dbReference type="EMBL" id="JBBPBK010000010">
    <property type="protein sequence ID" value="KAK9277037.1"/>
    <property type="molecule type" value="Genomic_DNA"/>
</dbReference>
<keyword evidence="2" id="KW-0732">Signal</keyword>
<proteinExistence type="predicted"/>
<gene>
    <name evidence="3" type="ORF">L1049_006576</name>
</gene>
<reference evidence="3 4" key="1">
    <citation type="journal article" date="2024" name="Plant J.">
        <title>Genome sequences and population genomics reveal climatic adaptation and genomic divergence between two closely related sweetgum species.</title>
        <authorList>
            <person name="Xu W.Q."/>
            <person name="Ren C.Q."/>
            <person name="Zhang X.Y."/>
            <person name="Comes H.P."/>
            <person name="Liu X.H."/>
            <person name="Li Y.G."/>
            <person name="Kettle C.J."/>
            <person name="Jalonen R."/>
            <person name="Gaisberger H."/>
            <person name="Ma Y.Z."/>
            <person name="Qiu Y.X."/>
        </authorList>
    </citation>
    <scope>NUCLEOTIDE SEQUENCE [LARGE SCALE GENOMIC DNA]</scope>
    <source>
        <strain evidence="3">Hangzhou</strain>
    </source>
</reference>
<evidence type="ECO:0000256" key="2">
    <source>
        <dbReference type="SAM" id="SignalP"/>
    </source>
</evidence>
<keyword evidence="1" id="KW-0812">Transmembrane</keyword>
<organism evidence="3 4">
    <name type="scientific">Liquidambar formosana</name>
    <name type="common">Formosan gum</name>
    <dbReference type="NCBI Taxonomy" id="63359"/>
    <lineage>
        <taxon>Eukaryota</taxon>
        <taxon>Viridiplantae</taxon>
        <taxon>Streptophyta</taxon>
        <taxon>Embryophyta</taxon>
        <taxon>Tracheophyta</taxon>
        <taxon>Spermatophyta</taxon>
        <taxon>Magnoliopsida</taxon>
        <taxon>eudicotyledons</taxon>
        <taxon>Gunneridae</taxon>
        <taxon>Pentapetalae</taxon>
        <taxon>Saxifragales</taxon>
        <taxon>Altingiaceae</taxon>
        <taxon>Liquidambar</taxon>
    </lineage>
</organism>
<evidence type="ECO:0000313" key="3">
    <source>
        <dbReference type="EMBL" id="KAK9277037.1"/>
    </source>
</evidence>
<keyword evidence="1" id="KW-0472">Membrane</keyword>
<feature type="chain" id="PRO_5042914824" description="Structural polyprotein" evidence="2">
    <location>
        <begin position="28"/>
        <end position="221"/>
    </location>
</feature>
<dbReference type="AlphaFoldDB" id="A0AAP0RH79"/>
<evidence type="ECO:0000256" key="1">
    <source>
        <dbReference type="SAM" id="Phobius"/>
    </source>
</evidence>
<sequence length="221" mass="24138">MASSNSPLCFLLLSFPALLLSIVLVSASSHLTLGHETSEGGRRRDEGVGRRMLLSFRETPGGGNVTFDCSPSGPCIPCLYSEKTDEKYRCSETGYRIPFRCVEIEGSSKEANAKKSLNSRSALEIPHDKVKPLDDTEEITTSLKHRSLLVDSSTSKGGSQAYITYRSCLPAVIEEKLSVLDFEGIILCLLLLSGSVIYFRRKQTVAMSGVGGVRIPTHSRF</sequence>
<evidence type="ECO:0008006" key="5">
    <source>
        <dbReference type="Google" id="ProtNLM"/>
    </source>
</evidence>
<dbReference type="PANTHER" id="PTHR36336">
    <property type="entry name" value="OS09G0560400 PROTEIN"/>
    <property type="match status" value="1"/>
</dbReference>
<feature type="transmembrane region" description="Helical" evidence="1">
    <location>
        <begin position="177"/>
        <end position="199"/>
    </location>
</feature>
<keyword evidence="4" id="KW-1185">Reference proteome</keyword>
<protein>
    <recommendedName>
        <fullName evidence="5">Structural polyprotein</fullName>
    </recommendedName>
</protein>
<comment type="caution">
    <text evidence="3">The sequence shown here is derived from an EMBL/GenBank/DDBJ whole genome shotgun (WGS) entry which is preliminary data.</text>
</comment>
<name>A0AAP0RH79_LIQFO</name>
<dbReference type="Proteomes" id="UP001415857">
    <property type="component" value="Unassembled WGS sequence"/>
</dbReference>
<dbReference type="PANTHER" id="PTHR36336:SF1">
    <property type="entry name" value="OS09G0560400 PROTEIN"/>
    <property type="match status" value="1"/>
</dbReference>
<accession>A0AAP0RH79</accession>
<evidence type="ECO:0000313" key="4">
    <source>
        <dbReference type="Proteomes" id="UP001415857"/>
    </source>
</evidence>
<feature type="signal peptide" evidence="2">
    <location>
        <begin position="1"/>
        <end position="27"/>
    </location>
</feature>
<keyword evidence="1" id="KW-1133">Transmembrane helix</keyword>